<dbReference type="EMBL" id="FRFD01000005">
    <property type="protein sequence ID" value="SHO48299.1"/>
    <property type="molecule type" value="Genomic_DNA"/>
</dbReference>
<sequence length="53" mass="6065">MSVNDMEKMKKFLEEKKSKGGFLQAEKKIGSGKVEKMNKNIGIEFTRTNKISQ</sequence>
<evidence type="ECO:0000313" key="1">
    <source>
        <dbReference type="EMBL" id="SHO48299.1"/>
    </source>
</evidence>
<reference evidence="1 2" key="1">
    <citation type="submission" date="2016-12" db="EMBL/GenBank/DDBJ databases">
        <authorList>
            <person name="Song W.-J."/>
            <person name="Kurnit D.M."/>
        </authorList>
    </citation>
    <scope>NUCLEOTIDE SEQUENCE [LARGE SCALE GENOMIC DNA]</scope>
    <source>
        <strain evidence="1 2">DSM 12503</strain>
    </source>
</reference>
<accession>A0A1M7Y6P5</accession>
<evidence type="ECO:0000313" key="2">
    <source>
        <dbReference type="Proteomes" id="UP000184612"/>
    </source>
</evidence>
<proteinExistence type="predicted"/>
<dbReference type="Proteomes" id="UP000184612">
    <property type="component" value="Unassembled WGS sequence"/>
</dbReference>
<keyword evidence="2" id="KW-1185">Reference proteome</keyword>
<gene>
    <name evidence="1" type="ORF">SAMN02745217_01761</name>
</gene>
<name>A0A1M7Y6P5_9FIRM</name>
<organism evidence="1 2">
    <name type="scientific">Anaerocolumna xylanovorans DSM 12503</name>
    <dbReference type="NCBI Taxonomy" id="1121345"/>
    <lineage>
        <taxon>Bacteria</taxon>
        <taxon>Bacillati</taxon>
        <taxon>Bacillota</taxon>
        <taxon>Clostridia</taxon>
        <taxon>Lachnospirales</taxon>
        <taxon>Lachnospiraceae</taxon>
        <taxon>Anaerocolumna</taxon>
    </lineage>
</organism>
<protein>
    <submittedName>
        <fullName evidence="1">Uncharacterized protein</fullName>
    </submittedName>
</protein>
<dbReference type="RefSeq" id="WP_175562023.1">
    <property type="nucleotide sequence ID" value="NZ_FRFD01000005.1"/>
</dbReference>
<dbReference type="AlphaFoldDB" id="A0A1M7Y6P5"/>
<dbReference type="STRING" id="1121345.SAMN02745217_01761"/>